<dbReference type="EMBL" id="LXQA011188739">
    <property type="protein sequence ID" value="MCI88277.1"/>
    <property type="molecule type" value="Genomic_DNA"/>
</dbReference>
<evidence type="ECO:0000256" key="1">
    <source>
        <dbReference type="SAM" id="MobiDB-lite"/>
    </source>
</evidence>
<evidence type="ECO:0000313" key="3">
    <source>
        <dbReference type="Proteomes" id="UP000265520"/>
    </source>
</evidence>
<proteinExistence type="predicted"/>
<reference evidence="2 3" key="1">
    <citation type="journal article" date="2018" name="Front. Plant Sci.">
        <title>Red Clover (Trifolium pratense) and Zigzag Clover (T. medium) - A Picture of Genomic Similarities and Differences.</title>
        <authorList>
            <person name="Dluhosova J."/>
            <person name="Istvanek J."/>
            <person name="Nedelnik J."/>
            <person name="Repkova J."/>
        </authorList>
    </citation>
    <scope>NUCLEOTIDE SEQUENCE [LARGE SCALE GENOMIC DNA]</scope>
    <source>
        <strain evidence="3">cv. 10/8</strain>
        <tissue evidence="2">Leaf</tissue>
    </source>
</reference>
<protein>
    <submittedName>
        <fullName evidence="2">Uncharacterized protein</fullName>
    </submittedName>
</protein>
<organism evidence="2 3">
    <name type="scientific">Trifolium medium</name>
    <dbReference type="NCBI Taxonomy" id="97028"/>
    <lineage>
        <taxon>Eukaryota</taxon>
        <taxon>Viridiplantae</taxon>
        <taxon>Streptophyta</taxon>
        <taxon>Embryophyta</taxon>
        <taxon>Tracheophyta</taxon>
        <taxon>Spermatophyta</taxon>
        <taxon>Magnoliopsida</taxon>
        <taxon>eudicotyledons</taxon>
        <taxon>Gunneridae</taxon>
        <taxon>Pentapetalae</taxon>
        <taxon>rosids</taxon>
        <taxon>fabids</taxon>
        <taxon>Fabales</taxon>
        <taxon>Fabaceae</taxon>
        <taxon>Papilionoideae</taxon>
        <taxon>50 kb inversion clade</taxon>
        <taxon>NPAAA clade</taxon>
        <taxon>Hologalegina</taxon>
        <taxon>IRL clade</taxon>
        <taxon>Trifolieae</taxon>
        <taxon>Trifolium</taxon>
    </lineage>
</organism>
<name>A0A392VK32_9FABA</name>
<keyword evidence="3" id="KW-1185">Reference proteome</keyword>
<sequence length="52" mass="6256">MSKKGKKKPETSISQTKRPRGKKELEVKQEIILSDFDETDEDWREFLRTYKP</sequence>
<accession>A0A392VK32</accession>
<feature type="region of interest" description="Disordered" evidence="1">
    <location>
        <begin position="1"/>
        <end position="25"/>
    </location>
</feature>
<comment type="caution">
    <text evidence="2">The sequence shown here is derived from an EMBL/GenBank/DDBJ whole genome shotgun (WGS) entry which is preliminary data.</text>
</comment>
<evidence type="ECO:0000313" key="2">
    <source>
        <dbReference type="EMBL" id="MCI88277.1"/>
    </source>
</evidence>
<dbReference type="Proteomes" id="UP000265520">
    <property type="component" value="Unassembled WGS sequence"/>
</dbReference>
<dbReference type="AlphaFoldDB" id="A0A392VK32"/>
<feature type="non-terminal residue" evidence="2">
    <location>
        <position position="52"/>
    </location>
</feature>